<dbReference type="AlphaFoldDB" id="A0A6P1CJT3"/>
<dbReference type="Pfam" id="PF18944">
    <property type="entry name" value="DUF5691"/>
    <property type="match status" value="1"/>
</dbReference>
<name>A0A6P1CJT3_9NOCA</name>
<sequence length="836" mass="90308">MTARQNPATAQQRRVRVSAGLAELDIWLADQVRTGLAQSDRSFGAFETMAARMVDAQAPGVAAILRQVPAAVITRSDWPQVVLDRYARLHLLVTAHRRLDELPAPLAASVRTHIGYPTRTDAVRAEPAVRDQWMTVGLRVTEDERLYTRRTWLYGRRSGRWGLLIDHSFGSPGFAVEAPALGMMAEADLHFYPAAAPLRALWGAAHGGAEPFTTVPREAGSGIGAALDQYADALAADPWLSAWPMLLGDVVPVPGERGWQLAEPDGRAALPLANVEPPWELLGVSGGHPVTVTAEWTDSGLLPLSVLASGEVTDVAAAASGPGRREALASAELASAALLGTARRPPPTGALTSAVAAAVDRLDNDPALVLLESAALDTAFARGGVLPDHAELPEPADDDPRALLPRAAAERLTQLLRDRSHFLPEWLGAAAPSDYRAPDVLCAQLLDFAAGHADVREPLLRLAGTRGRWLAERNPAWHSLIRYGTAAPEASSDDAWRFGQPAERTAWLAALRYRDPSAARAVLDSAWESETGPLKAELLAVLKDGIGAADEPLLESALDDRRGDVRRTAAGLLRLLPDSAFSRRMTERAEAWIRIGRRALHAQVSVEIPDELDAAALRDGITDRAGEFGYRWAGAPDVTAGRLRHLVAATPLAHWEAVLHSPQRATGAGIDDRFRQPMFDGWVDATLAERDPRWARALFDAGVPSDLAMLRRRELFGLLPPADRSRHVLRLDGAWLSEIEALLPALGHPWPEPVARHVLLLLQERARAAERRPGAHGTTPTAHRSLLTAASVHLPPAAAPLATTVARRCGDPAWTRAFDRLADDITTRSTMLEELQ</sequence>
<organism evidence="1 2">
    <name type="scientific">Nocardia cyriacigeorgica</name>
    <dbReference type="NCBI Taxonomy" id="135487"/>
    <lineage>
        <taxon>Bacteria</taxon>
        <taxon>Bacillati</taxon>
        <taxon>Actinomycetota</taxon>
        <taxon>Actinomycetes</taxon>
        <taxon>Mycobacteriales</taxon>
        <taxon>Nocardiaceae</taxon>
        <taxon>Nocardia</taxon>
    </lineage>
</organism>
<accession>A0A6P1CJT3</accession>
<dbReference type="EMBL" id="JAAGVB010000003">
    <property type="protein sequence ID" value="NEW31574.1"/>
    <property type="molecule type" value="Genomic_DNA"/>
</dbReference>
<proteinExistence type="predicted"/>
<reference evidence="1 2" key="1">
    <citation type="submission" date="2020-01" db="EMBL/GenBank/DDBJ databases">
        <title>Genetics and antimicrobial susceptibilities of Nocardia species isolated from the soil; a comparison with species isolated from humans.</title>
        <authorList>
            <person name="Carrasco G."/>
            <person name="Monzon S."/>
            <person name="Sansegundo M."/>
            <person name="Garcia E."/>
            <person name="Garrido N."/>
            <person name="Medina M.J."/>
            <person name="Villalon P."/>
            <person name="Ramirez-Arocha A.C."/>
            <person name="Jimenez P."/>
            <person name="Cuesta I."/>
            <person name="Valdezate S."/>
        </authorList>
    </citation>
    <scope>NUCLEOTIDE SEQUENCE [LARGE SCALE GENOMIC DNA]</scope>
    <source>
        <strain evidence="1 2">CNM20110626</strain>
    </source>
</reference>
<protein>
    <submittedName>
        <fullName evidence="1">SWIM zinc finger family protein</fullName>
    </submittedName>
</protein>
<dbReference type="RefSeq" id="WP_163841549.1">
    <property type="nucleotide sequence ID" value="NZ_JAAGVB010000003.1"/>
</dbReference>
<evidence type="ECO:0000313" key="1">
    <source>
        <dbReference type="EMBL" id="NEW31574.1"/>
    </source>
</evidence>
<evidence type="ECO:0000313" key="2">
    <source>
        <dbReference type="Proteomes" id="UP000471166"/>
    </source>
</evidence>
<comment type="caution">
    <text evidence="1">The sequence shown here is derived from an EMBL/GenBank/DDBJ whole genome shotgun (WGS) entry which is preliminary data.</text>
</comment>
<gene>
    <name evidence="1" type="ORF">GV791_03220</name>
</gene>
<dbReference type="InterPro" id="IPR043746">
    <property type="entry name" value="DUF5691"/>
</dbReference>
<dbReference type="Proteomes" id="UP000471166">
    <property type="component" value="Unassembled WGS sequence"/>
</dbReference>